<dbReference type="OrthoDB" id="9807630at2"/>
<dbReference type="SFLD" id="SFLDG01135">
    <property type="entry name" value="C1.5.6:_HAD__Beta-PGM__Phospha"/>
    <property type="match status" value="1"/>
</dbReference>
<dbReference type="Gene3D" id="1.10.150.240">
    <property type="entry name" value="Putative phosphatase, domain 2"/>
    <property type="match status" value="1"/>
</dbReference>
<proteinExistence type="predicted"/>
<dbReference type="NCBIfam" id="TIGR01509">
    <property type="entry name" value="HAD-SF-IA-v3"/>
    <property type="match status" value="1"/>
</dbReference>
<dbReference type="PRINTS" id="PR00413">
    <property type="entry name" value="HADHALOGNASE"/>
</dbReference>
<comment type="caution">
    <text evidence="1">The sequence shown here is derived from an EMBL/GenBank/DDBJ whole genome shotgun (WGS) entry which is preliminary data.</text>
</comment>
<dbReference type="GO" id="GO:0008967">
    <property type="term" value="F:phosphoglycolate phosphatase activity"/>
    <property type="evidence" value="ECO:0007669"/>
    <property type="project" value="TreeGrafter"/>
</dbReference>
<dbReference type="Pfam" id="PF13419">
    <property type="entry name" value="HAD_2"/>
    <property type="match status" value="1"/>
</dbReference>
<keyword evidence="1" id="KW-0378">Hydrolase</keyword>
<evidence type="ECO:0000313" key="1">
    <source>
        <dbReference type="EMBL" id="RUS53824.1"/>
    </source>
</evidence>
<dbReference type="GO" id="GO:0005829">
    <property type="term" value="C:cytosol"/>
    <property type="evidence" value="ECO:0007669"/>
    <property type="project" value="TreeGrafter"/>
</dbReference>
<dbReference type="NCBIfam" id="NF009804">
    <property type="entry name" value="PRK13288.1"/>
    <property type="match status" value="1"/>
</dbReference>
<dbReference type="SUPFAM" id="SSF56784">
    <property type="entry name" value="HAD-like"/>
    <property type="match status" value="1"/>
</dbReference>
<dbReference type="RefSeq" id="WP_126991250.1">
    <property type="nucleotide sequence ID" value="NZ_JTFC01000033.1"/>
</dbReference>
<dbReference type="FunFam" id="3.40.50.1000:FF:000022">
    <property type="entry name" value="Phosphoglycolate phosphatase"/>
    <property type="match status" value="1"/>
</dbReference>
<dbReference type="SFLD" id="SFLDS00003">
    <property type="entry name" value="Haloacid_Dehalogenase"/>
    <property type="match status" value="1"/>
</dbReference>
<protein>
    <submittedName>
        <fullName evidence="1">Pyrophosphatase</fullName>
        <ecNumber evidence="1">3.6.1.1</ecNumber>
    </submittedName>
</protein>
<accession>A0A433RRT6</accession>
<dbReference type="InterPro" id="IPR023214">
    <property type="entry name" value="HAD_sf"/>
</dbReference>
<dbReference type="PANTHER" id="PTHR43434">
    <property type="entry name" value="PHOSPHOGLYCOLATE PHOSPHATASE"/>
    <property type="match status" value="1"/>
</dbReference>
<dbReference type="GO" id="GO:0006281">
    <property type="term" value="P:DNA repair"/>
    <property type="evidence" value="ECO:0007669"/>
    <property type="project" value="TreeGrafter"/>
</dbReference>
<dbReference type="InterPro" id="IPR041492">
    <property type="entry name" value="HAD_2"/>
</dbReference>
<gene>
    <name evidence="1" type="ORF">QI30_14080</name>
</gene>
<evidence type="ECO:0000313" key="2">
    <source>
        <dbReference type="Proteomes" id="UP000288623"/>
    </source>
</evidence>
<dbReference type="AlphaFoldDB" id="A0A433RRT6"/>
<dbReference type="InterPro" id="IPR036412">
    <property type="entry name" value="HAD-like_sf"/>
</dbReference>
<dbReference type="EMBL" id="JTFC01000033">
    <property type="protein sequence ID" value="RUS53824.1"/>
    <property type="molecule type" value="Genomic_DNA"/>
</dbReference>
<dbReference type="CDD" id="cd02616">
    <property type="entry name" value="HAD_PPase"/>
    <property type="match status" value="1"/>
</dbReference>
<dbReference type="NCBIfam" id="TIGR01549">
    <property type="entry name" value="HAD-SF-IA-v1"/>
    <property type="match status" value="1"/>
</dbReference>
<dbReference type="SFLD" id="SFLDG01129">
    <property type="entry name" value="C1.5:_HAD__Beta-PGM__Phosphata"/>
    <property type="match status" value="1"/>
</dbReference>
<dbReference type="InterPro" id="IPR050155">
    <property type="entry name" value="HAD-like_hydrolase_sf"/>
</dbReference>
<dbReference type="PANTHER" id="PTHR43434:SF26">
    <property type="entry name" value="PYROPHOSPHATASE PPAX"/>
    <property type="match status" value="1"/>
</dbReference>
<dbReference type="InterPro" id="IPR006439">
    <property type="entry name" value="HAD-SF_hydro_IA"/>
</dbReference>
<dbReference type="EC" id="3.6.1.1" evidence="1"/>
<organism evidence="1 2">
    <name type="scientific">Candidatus Kurthia intestinigallinarum</name>
    <dbReference type="NCBI Taxonomy" id="1562256"/>
    <lineage>
        <taxon>Bacteria</taxon>
        <taxon>Bacillati</taxon>
        <taxon>Bacillota</taxon>
        <taxon>Bacilli</taxon>
        <taxon>Bacillales</taxon>
        <taxon>Caryophanaceae</taxon>
        <taxon>Kurthia</taxon>
    </lineage>
</organism>
<sequence length="216" mass="24279">MNFEALLFDFDGTLLNTNDLIIETFAHVIDPKFPGRYQREDYLKFIGPTLMESFTEVDAINAESLVAEYRLWNQEHHDELVTEFPHVKEVLVTLREAGVRLAVVSTKRGDTLRKGLDLMGITELFEVIISQDEVTHTKPHPEPVEKAVALLGVEKSKTLMIGDNSHDILGGHNAGVKAAGVAWSYKGIAYLEQFNPDYILHDMTDLYDIVGIKSHA</sequence>
<reference evidence="1 2" key="1">
    <citation type="submission" date="2014-11" db="EMBL/GenBank/DDBJ databases">
        <title>Genome sequence and analysis of novel Kurthia sp.</title>
        <authorList>
            <person name="Lawson J.N."/>
            <person name="Gonzalez J.E."/>
            <person name="Rinauldi L."/>
            <person name="Xuan Z."/>
            <person name="Firman A."/>
            <person name="Shaddox L."/>
            <person name="Trudeau A."/>
            <person name="Shah S."/>
            <person name="Reiman D."/>
        </authorList>
    </citation>
    <scope>NUCLEOTIDE SEQUENCE [LARGE SCALE GENOMIC DNA]</scope>
    <source>
        <strain evidence="1 2">3B1D</strain>
    </source>
</reference>
<dbReference type="GO" id="GO:0004427">
    <property type="term" value="F:inorganic diphosphate phosphatase activity"/>
    <property type="evidence" value="ECO:0007669"/>
    <property type="project" value="UniProtKB-EC"/>
</dbReference>
<keyword evidence="2" id="KW-1185">Reference proteome</keyword>
<dbReference type="Proteomes" id="UP000288623">
    <property type="component" value="Unassembled WGS sequence"/>
</dbReference>
<dbReference type="Gene3D" id="3.40.50.1000">
    <property type="entry name" value="HAD superfamily/HAD-like"/>
    <property type="match status" value="1"/>
</dbReference>
<dbReference type="PROSITE" id="PS01228">
    <property type="entry name" value="COF_1"/>
    <property type="match status" value="1"/>
</dbReference>
<name>A0A433RRT6_9BACL</name>
<dbReference type="InterPro" id="IPR023198">
    <property type="entry name" value="PGP-like_dom2"/>
</dbReference>